<proteinExistence type="predicted"/>
<evidence type="ECO:0000313" key="3">
    <source>
        <dbReference type="Proteomes" id="UP000297318"/>
    </source>
</evidence>
<accession>A0A4Z1E5L1</accession>
<feature type="transmembrane region" description="Helical" evidence="1">
    <location>
        <begin position="145"/>
        <end position="166"/>
    </location>
</feature>
<protein>
    <recommendedName>
        <fullName evidence="4">DUF4184 family protein</fullName>
    </recommendedName>
</protein>
<dbReference type="Pfam" id="PF13803">
    <property type="entry name" value="DUF4184"/>
    <property type="match status" value="1"/>
</dbReference>
<keyword evidence="1" id="KW-0472">Membrane</keyword>
<feature type="transmembrane region" description="Helical" evidence="1">
    <location>
        <begin position="220"/>
        <end position="239"/>
    </location>
</feature>
<dbReference type="RefSeq" id="WP_135848634.1">
    <property type="nucleotide sequence ID" value="NZ_RHPJ01000001.1"/>
</dbReference>
<feature type="transmembrane region" description="Helical" evidence="1">
    <location>
        <begin position="103"/>
        <end position="122"/>
    </location>
</feature>
<dbReference type="InterPro" id="IPR025238">
    <property type="entry name" value="DUF4184"/>
</dbReference>
<gene>
    <name evidence="2" type="ORF">SERN_0621</name>
</gene>
<keyword evidence="1" id="KW-0812">Transmembrane</keyword>
<sequence length="245" mass="26365">MPFTVSHAVVALPLRRTALPASAVAVGAMTPDLRLFVPFAPLYSTTHSLAWLPVTTLLAGALWLAWRVVVLPAASDLSPSWCAARYAGSSATGATASPARRRLLATAALALGVLTHVVWDAFTHHGRWGVALAPVLDDRVRGVPLYAWFQDLSGVLGLLVLAVWFWRRPRRRLDRGSRERTAALRRATAVAVLGALVAGVVVGLVHGGPLWRIAYEGTRTGMVAVTVVILIGCALWHLGRVRRTR</sequence>
<evidence type="ECO:0000313" key="2">
    <source>
        <dbReference type="EMBL" id="TGO06429.1"/>
    </source>
</evidence>
<dbReference type="EMBL" id="RHPJ01000001">
    <property type="protein sequence ID" value="TGO06429.1"/>
    <property type="molecule type" value="Genomic_DNA"/>
</dbReference>
<evidence type="ECO:0008006" key="4">
    <source>
        <dbReference type="Google" id="ProtNLM"/>
    </source>
</evidence>
<dbReference type="Proteomes" id="UP000297318">
    <property type="component" value="Unassembled WGS sequence"/>
</dbReference>
<organism evidence="2 3">
    <name type="scientific">Serinibacter arcticus</name>
    <dbReference type="NCBI Taxonomy" id="1655435"/>
    <lineage>
        <taxon>Bacteria</taxon>
        <taxon>Bacillati</taxon>
        <taxon>Actinomycetota</taxon>
        <taxon>Actinomycetes</taxon>
        <taxon>Micrococcales</taxon>
        <taxon>Beutenbergiaceae</taxon>
        <taxon>Serinibacter</taxon>
    </lineage>
</organism>
<feature type="transmembrane region" description="Helical" evidence="1">
    <location>
        <begin position="49"/>
        <end position="70"/>
    </location>
</feature>
<comment type="caution">
    <text evidence="2">The sequence shown here is derived from an EMBL/GenBank/DDBJ whole genome shotgun (WGS) entry which is preliminary data.</text>
</comment>
<evidence type="ECO:0000256" key="1">
    <source>
        <dbReference type="SAM" id="Phobius"/>
    </source>
</evidence>
<reference evidence="2 3" key="1">
    <citation type="submission" date="2018-11" db="EMBL/GenBank/DDBJ databases">
        <title>Complete genome sequencing of the Actinobacteria Serinibacter sp. K3-2.</title>
        <authorList>
            <person name="Rakitin A.L."/>
            <person name="Beletsky A.V."/>
            <person name="Mardanov A.V."/>
            <person name="Ravin N.V."/>
            <person name="Gromova A.S."/>
            <person name="Filippova S.N."/>
            <person name="Gal'Chenko V.F."/>
        </authorList>
    </citation>
    <scope>NUCLEOTIDE SEQUENCE [LARGE SCALE GENOMIC DNA]</scope>
    <source>
        <strain evidence="2 3">K3-2</strain>
    </source>
</reference>
<feature type="transmembrane region" description="Helical" evidence="1">
    <location>
        <begin position="187"/>
        <end position="208"/>
    </location>
</feature>
<dbReference type="OrthoDB" id="8481923at2"/>
<dbReference type="AlphaFoldDB" id="A0A4Z1E5L1"/>
<keyword evidence="1" id="KW-1133">Transmembrane helix</keyword>
<keyword evidence="3" id="KW-1185">Reference proteome</keyword>
<name>A0A4Z1E5L1_9MICO</name>